<gene>
    <name evidence="1" type="ORF">BC659_1870</name>
</gene>
<sequence>MIQHQITLAQAIEYTKKYRENPEKNLPNSETFQAQSIRSLLNQEGCESFRIYYGKKENNTICSVLVGVDKNGNDILPTSSLEMRTEDDGIILEDAFQCPPVCPPPSPLNG</sequence>
<dbReference type="RefSeq" id="WP_133474405.1">
    <property type="nucleotide sequence ID" value="NZ_SNWP01000011.1"/>
</dbReference>
<reference evidence="1 2" key="1">
    <citation type="submission" date="2019-03" db="EMBL/GenBank/DDBJ databases">
        <title>Genomic Encyclopedia of Archaeal and Bacterial Type Strains, Phase II (KMG-II): from individual species to whole genera.</title>
        <authorList>
            <person name="Goeker M."/>
        </authorList>
    </citation>
    <scope>NUCLEOTIDE SEQUENCE [LARGE SCALE GENOMIC DNA]</scope>
    <source>
        <strain evidence="1 2">DSM 28323</strain>
    </source>
</reference>
<dbReference type="Proteomes" id="UP000295741">
    <property type="component" value="Unassembled WGS sequence"/>
</dbReference>
<keyword evidence="2" id="KW-1185">Reference proteome</keyword>
<protein>
    <submittedName>
        <fullName evidence="1">Uncharacterized protein</fullName>
    </submittedName>
</protein>
<accession>A0A4R6IV93</accession>
<proteinExistence type="predicted"/>
<dbReference type="AlphaFoldDB" id="A0A4R6IV93"/>
<dbReference type="OrthoDB" id="674820at2"/>
<comment type="caution">
    <text evidence="1">The sequence shown here is derived from an EMBL/GenBank/DDBJ whole genome shotgun (WGS) entry which is preliminary data.</text>
</comment>
<name>A0A4R6IV93_9BACT</name>
<organism evidence="1 2">
    <name type="scientific">Sediminibacterium goheungense</name>
    <dbReference type="NCBI Taxonomy" id="1086393"/>
    <lineage>
        <taxon>Bacteria</taxon>
        <taxon>Pseudomonadati</taxon>
        <taxon>Bacteroidota</taxon>
        <taxon>Chitinophagia</taxon>
        <taxon>Chitinophagales</taxon>
        <taxon>Chitinophagaceae</taxon>
        <taxon>Sediminibacterium</taxon>
    </lineage>
</organism>
<evidence type="ECO:0000313" key="1">
    <source>
        <dbReference type="EMBL" id="TDO26563.1"/>
    </source>
</evidence>
<evidence type="ECO:0000313" key="2">
    <source>
        <dbReference type="Proteomes" id="UP000295741"/>
    </source>
</evidence>
<dbReference type="EMBL" id="SNWP01000011">
    <property type="protein sequence ID" value="TDO26563.1"/>
    <property type="molecule type" value="Genomic_DNA"/>
</dbReference>